<name>A0A3L8CF45_9PSED</name>
<evidence type="ECO:0000313" key="2">
    <source>
        <dbReference type="EMBL" id="RLU13953.1"/>
    </source>
</evidence>
<evidence type="ECO:0000313" key="1">
    <source>
        <dbReference type="EMBL" id="RLU06344.1"/>
    </source>
</evidence>
<dbReference type="EMBL" id="PEGB01000015">
    <property type="protein sequence ID" value="RLU06344.1"/>
    <property type="molecule type" value="Genomic_DNA"/>
</dbReference>
<evidence type="ECO:0000313" key="4">
    <source>
        <dbReference type="Proteomes" id="UP000282672"/>
    </source>
</evidence>
<dbReference type="Proteomes" id="UP000282140">
    <property type="component" value="Unassembled WGS sequence"/>
</dbReference>
<keyword evidence="3" id="KW-1185">Reference proteome</keyword>
<comment type="caution">
    <text evidence="1">The sequence shown here is derived from an EMBL/GenBank/DDBJ whole genome shotgun (WGS) entry which is preliminary data.</text>
</comment>
<dbReference type="RefSeq" id="WP_121730946.1">
    <property type="nucleotide sequence ID" value="NZ_PEGA01000002.1"/>
</dbReference>
<reference evidence="3 4" key="1">
    <citation type="journal article" date="2018" name="Front. Microbiol.">
        <title>Discovery of Phloeophagus Beetles as a Source of Pseudomonas Strains That Produce Potentially New Bioactive Substances and Description of Pseudomonas bohemica sp. nov.</title>
        <authorList>
            <person name="Saati-Santamaria Z."/>
            <person name="Lopez-Mondejar R."/>
            <person name="Jimenez-Gomez A."/>
            <person name="Diez-Mendez A."/>
            <person name="Vetrovsky T."/>
            <person name="Igual J.M."/>
            <person name="Velazquez E."/>
            <person name="Kolarik M."/>
            <person name="Rivas R."/>
            <person name="Garcia-Fraile P."/>
        </authorList>
    </citation>
    <scope>NUCLEOTIDE SEQUENCE [LARGE SCALE GENOMIC DNA]</scope>
    <source>
        <strain evidence="2 4">A2-NA12</strain>
        <strain evidence="1 3">A2-NA13</strain>
    </source>
</reference>
<protein>
    <submittedName>
        <fullName evidence="1">Uncharacterized protein</fullName>
    </submittedName>
</protein>
<gene>
    <name evidence="2" type="ORF">CS076_02010</name>
    <name evidence="1" type="ORF">CS078_21700</name>
</gene>
<sequence>MTESATPKGLKKIPQHHSLTKMTGQPKIRMFTCALGQWLRKYHGFDVDFSYRWVRDSNGNLYFALSGSRSVQDVFADYLVNNNGDYFTDATVTQY</sequence>
<dbReference type="EMBL" id="PEGA01000002">
    <property type="protein sequence ID" value="RLU13953.1"/>
    <property type="molecule type" value="Genomic_DNA"/>
</dbReference>
<organism evidence="1 3">
    <name type="scientific">Pseudomonas prosekii</name>
    <dbReference type="NCBI Taxonomy" id="1148509"/>
    <lineage>
        <taxon>Bacteria</taxon>
        <taxon>Pseudomonadati</taxon>
        <taxon>Pseudomonadota</taxon>
        <taxon>Gammaproteobacteria</taxon>
        <taxon>Pseudomonadales</taxon>
        <taxon>Pseudomonadaceae</taxon>
        <taxon>Pseudomonas</taxon>
    </lineage>
</organism>
<dbReference type="AlphaFoldDB" id="A0A3L8CF45"/>
<accession>A0A3L8CF45</accession>
<dbReference type="Proteomes" id="UP000282672">
    <property type="component" value="Unassembled WGS sequence"/>
</dbReference>
<evidence type="ECO:0000313" key="3">
    <source>
        <dbReference type="Proteomes" id="UP000282140"/>
    </source>
</evidence>
<proteinExistence type="predicted"/>